<dbReference type="OrthoDB" id="160990at2"/>
<dbReference type="Proteomes" id="UP000182598">
    <property type="component" value="Unassembled WGS sequence"/>
</dbReference>
<sequence>MTRELIVTAVAIELCCEIYSITRYFPDYEKFGLKSQMQRCAVSIPSNIEEGAHRGSSKDFLRFLFIARGSLAELKTQLRIAVRLGYIRSDENELLSRTYQLLNALINTLKVRTAKRTNSEAHE</sequence>
<dbReference type="InterPro" id="IPR036583">
    <property type="entry name" value="23S_rRNA_IVS_sf"/>
</dbReference>
<organism evidence="1 2">
    <name type="scientific">Pseudidiomarina woesei</name>
    <dbReference type="NCBI Taxonomy" id="1381080"/>
    <lineage>
        <taxon>Bacteria</taxon>
        <taxon>Pseudomonadati</taxon>
        <taxon>Pseudomonadota</taxon>
        <taxon>Gammaproteobacteria</taxon>
        <taxon>Alteromonadales</taxon>
        <taxon>Idiomarinaceae</taxon>
        <taxon>Pseudidiomarina</taxon>
    </lineage>
</organism>
<accession>A0A0K6GYM0</accession>
<dbReference type="Gene3D" id="1.20.1440.60">
    <property type="entry name" value="23S rRNA-intervening sequence"/>
    <property type="match status" value="1"/>
</dbReference>
<dbReference type="CDD" id="cd16377">
    <property type="entry name" value="23S_rRNA_IVP_like"/>
    <property type="match status" value="1"/>
</dbReference>
<proteinExistence type="predicted"/>
<name>A0A0K6GYM0_9GAMM</name>
<dbReference type="InterPro" id="IPR012657">
    <property type="entry name" value="23S_rRNA-intervening_sequence"/>
</dbReference>
<dbReference type="EMBL" id="CYHB01000001">
    <property type="protein sequence ID" value="CUA83836.1"/>
    <property type="molecule type" value="Genomic_DNA"/>
</dbReference>
<dbReference type="PANTHER" id="PTHR38471">
    <property type="entry name" value="FOUR HELIX BUNDLE PROTEIN"/>
    <property type="match status" value="1"/>
</dbReference>
<dbReference type="PANTHER" id="PTHR38471:SF2">
    <property type="entry name" value="FOUR HELIX BUNDLE PROTEIN"/>
    <property type="match status" value="1"/>
</dbReference>
<protein>
    <submittedName>
        <fullName evidence="1">Four helix bundle protein</fullName>
    </submittedName>
</protein>
<reference evidence="2" key="1">
    <citation type="submission" date="2015-08" db="EMBL/GenBank/DDBJ databases">
        <authorList>
            <person name="Varghese N."/>
        </authorList>
    </citation>
    <scope>NUCLEOTIDE SEQUENCE [LARGE SCALE GENOMIC DNA]</scope>
    <source>
        <strain evidence="2">DSM 27808</strain>
    </source>
</reference>
<dbReference type="SUPFAM" id="SSF158446">
    <property type="entry name" value="IVS-encoded protein-like"/>
    <property type="match status" value="1"/>
</dbReference>
<dbReference type="Pfam" id="PF05635">
    <property type="entry name" value="23S_rRNA_IVP"/>
    <property type="match status" value="1"/>
</dbReference>
<evidence type="ECO:0000313" key="1">
    <source>
        <dbReference type="EMBL" id="CUA83836.1"/>
    </source>
</evidence>
<evidence type="ECO:0000313" key="2">
    <source>
        <dbReference type="Proteomes" id="UP000182598"/>
    </source>
</evidence>
<dbReference type="AlphaFoldDB" id="A0A0K6GYM0"/>
<dbReference type="NCBIfam" id="TIGR02436">
    <property type="entry name" value="four helix bundle protein"/>
    <property type="match status" value="1"/>
</dbReference>
<dbReference type="RefSeq" id="WP_055438432.1">
    <property type="nucleotide sequence ID" value="NZ_CYHB01000001.1"/>
</dbReference>
<keyword evidence="2" id="KW-1185">Reference proteome</keyword>
<gene>
    <name evidence="1" type="ORF">Ga0061064_0785</name>
</gene>